<evidence type="ECO:0000313" key="1">
    <source>
        <dbReference type="EMBL" id="ELU03335.1"/>
    </source>
</evidence>
<reference evidence="2" key="3">
    <citation type="submission" date="2015-06" db="UniProtKB">
        <authorList>
            <consortium name="EnsemblMetazoa"/>
        </authorList>
    </citation>
    <scope>IDENTIFICATION</scope>
</reference>
<organism evidence="1">
    <name type="scientific">Capitella teleta</name>
    <name type="common">Polychaete worm</name>
    <dbReference type="NCBI Taxonomy" id="283909"/>
    <lineage>
        <taxon>Eukaryota</taxon>
        <taxon>Metazoa</taxon>
        <taxon>Spiralia</taxon>
        <taxon>Lophotrochozoa</taxon>
        <taxon>Annelida</taxon>
        <taxon>Polychaeta</taxon>
        <taxon>Sedentaria</taxon>
        <taxon>Scolecida</taxon>
        <taxon>Capitellidae</taxon>
        <taxon>Capitella</taxon>
    </lineage>
</organism>
<dbReference type="GO" id="GO:0006289">
    <property type="term" value="P:nucleotide-excision repair"/>
    <property type="evidence" value="ECO:0007669"/>
    <property type="project" value="TreeGrafter"/>
</dbReference>
<sequence length="423" mass="48282">MRDQLQKWLQIAKIWYDTRASLKSYLPEHNELSELEEFLHKLSEALGSALCVRHAIENFPETGQFLGRLSALPCLLAISNIYKYYVRCLLALYTETPKGEIETKASSWAMSQIRYSFKSDGSSLREIRAAAENRCIFIAIDYWLKGMCIKSGMNYKWVFIALWYLEATSRHPTQPNVVSIQPPIFMISGCSLSCIKAQVKSISQLIRTDASIYSLHPAFFAVFHHAALFLSLISTNESRRSCVHLLLFRYSDIEFKYVERMQEFVAGLGCLMLKSHVEKTAVECCWGPMTATDASDEAGVMCRLIARQLLLALLLLTPLRTDVSEFILEKATESVKASDWLESLVDTVMIALSLNVPWIQLPSQHLLCLLSSLWDRAQHELPCVTCITDAYEERPVFVDDRFKLLDFSLRNVRKLINQNPHSC</sequence>
<dbReference type="HOGENOM" id="CLU_649332_0_0_1"/>
<evidence type="ECO:0000313" key="3">
    <source>
        <dbReference type="Proteomes" id="UP000014760"/>
    </source>
</evidence>
<gene>
    <name evidence="1" type="ORF">CAPTEDRAFT_228171</name>
</gene>
<dbReference type="EMBL" id="KB303281">
    <property type="protein sequence ID" value="ELU03335.1"/>
    <property type="molecule type" value="Genomic_DNA"/>
</dbReference>
<dbReference type="PANTHER" id="PTHR16798:SF0">
    <property type="entry name" value="FANCONI ANEMIA GROUP C PROTEIN"/>
    <property type="match status" value="1"/>
</dbReference>
<dbReference type="GO" id="GO:0043240">
    <property type="term" value="C:Fanconi anaemia nuclear complex"/>
    <property type="evidence" value="ECO:0007669"/>
    <property type="project" value="InterPro"/>
</dbReference>
<dbReference type="Pfam" id="PF02106">
    <property type="entry name" value="Fanconi_C"/>
    <property type="match status" value="1"/>
</dbReference>
<dbReference type="AlphaFoldDB" id="R7UAE3"/>
<dbReference type="EnsemblMetazoa" id="CapteT228171">
    <property type="protein sequence ID" value="CapteP228171"/>
    <property type="gene ID" value="CapteG228171"/>
</dbReference>
<dbReference type="PANTHER" id="PTHR16798">
    <property type="entry name" value="FANCONI ANEMIA GROUP C PROTEIN FANCC"/>
    <property type="match status" value="1"/>
</dbReference>
<reference evidence="3" key="1">
    <citation type="submission" date="2012-12" db="EMBL/GenBank/DDBJ databases">
        <authorList>
            <person name="Hellsten U."/>
            <person name="Grimwood J."/>
            <person name="Chapman J.A."/>
            <person name="Shapiro H."/>
            <person name="Aerts A."/>
            <person name="Otillar R.P."/>
            <person name="Terry A.Y."/>
            <person name="Boore J.L."/>
            <person name="Simakov O."/>
            <person name="Marletaz F."/>
            <person name="Cho S.-J."/>
            <person name="Edsinger-Gonzales E."/>
            <person name="Havlak P."/>
            <person name="Kuo D.-H."/>
            <person name="Larsson T."/>
            <person name="Lv J."/>
            <person name="Arendt D."/>
            <person name="Savage R."/>
            <person name="Osoegawa K."/>
            <person name="de Jong P."/>
            <person name="Lindberg D.R."/>
            <person name="Seaver E.C."/>
            <person name="Weisblat D.A."/>
            <person name="Putnam N.H."/>
            <person name="Grigoriev I.V."/>
            <person name="Rokhsar D.S."/>
        </authorList>
    </citation>
    <scope>NUCLEOTIDE SEQUENCE</scope>
    <source>
        <strain evidence="3">I ESC-2004</strain>
    </source>
</reference>
<dbReference type="EMBL" id="AMQN01008510">
    <property type="status" value="NOT_ANNOTATED_CDS"/>
    <property type="molecule type" value="Genomic_DNA"/>
</dbReference>
<keyword evidence="3" id="KW-1185">Reference proteome</keyword>
<dbReference type="GO" id="GO:0034599">
    <property type="term" value="P:cellular response to oxidative stress"/>
    <property type="evidence" value="ECO:0007669"/>
    <property type="project" value="TreeGrafter"/>
</dbReference>
<protein>
    <submittedName>
        <fullName evidence="1 2">Uncharacterized protein</fullName>
    </submittedName>
</protein>
<reference evidence="1 3" key="2">
    <citation type="journal article" date="2013" name="Nature">
        <title>Insights into bilaterian evolution from three spiralian genomes.</title>
        <authorList>
            <person name="Simakov O."/>
            <person name="Marletaz F."/>
            <person name="Cho S.J."/>
            <person name="Edsinger-Gonzales E."/>
            <person name="Havlak P."/>
            <person name="Hellsten U."/>
            <person name="Kuo D.H."/>
            <person name="Larsson T."/>
            <person name="Lv J."/>
            <person name="Arendt D."/>
            <person name="Savage R."/>
            <person name="Osoegawa K."/>
            <person name="de Jong P."/>
            <person name="Grimwood J."/>
            <person name="Chapman J.A."/>
            <person name="Shapiro H."/>
            <person name="Aerts A."/>
            <person name="Otillar R.P."/>
            <person name="Terry A.Y."/>
            <person name="Boore J.L."/>
            <person name="Grigoriev I.V."/>
            <person name="Lindberg D.R."/>
            <person name="Seaver E.C."/>
            <person name="Weisblat D.A."/>
            <person name="Putnam N.H."/>
            <person name="Rokhsar D.S."/>
        </authorList>
    </citation>
    <scope>NUCLEOTIDE SEQUENCE</scope>
    <source>
        <strain evidence="1 3">I ESC-2004</strain>
    </source>
</reference>
<dbReference type="Proteomes" id="UP000014760">
    <property type="component" value="Unassembled WGS sequence"/>
</dbReference>
<proteinExistence type="predicted"/>
<dbReference type="GO" id="GO:0036297">
    <property type="term" value="P:interstrand cross-link repair"/>
    <property type="evidence" value="ECO:0007669"/>
    <property type="project" value="InterPro"/>
</dbReference>
<evidence type="ECO:0000313" key="2">
    <source>
        <dbReference type="EnsemblMetazoa" id="CapteP228171"/>
    </source>
</evidence>
<accession>R7UAE3</accession>
<name>R7UAE3_CAPTE</name>
<dbReference type="InterPro" id="IPR000686">
    <property type="entry name" value="FANCC"/>
</dbReference>